<sequence>MSGAAPKTRPEVPEGKSFLLTTTQKPITEGAFFVGYDVKWESFQKEVPYQTPKKP</sequence>
<accession>A0A3B0WPH3</accession>
<proteinExistence type="predicted"/>
<reference evidence="2" key="1">
    <citation type="submission" date="2018-06" db="EMBL/GenBank/DDBJ databases">
        <authorList>
            <person name="Zhirakovskaya E."/>
        </authorList>
    </citation>
    <scope>NUCLEOTIDE SEQUENCE</scope>
</reference>
<dbReference type="AlphaFoldDB" id="A0A3B0WPH3"/>
<feature type="region of interest" description="Disordered" evidence="1">
    <location>
        <begin position="1"/>
        <end position="20"/>
    </location>
</feature>
<dbReference type="EMBL" id="UOFE01000031">
    <property type="protein sequence ID" value="VAW52972.1"/>
    <property type="molecule type" value="Genomic_DNA"/>
</dbReference>
<protein>
    <submittedName>
        <fullName evidence="2">Uncharacterized protein</fullName>
    </submittedName>
</protein>
<evidence type="ECO:0000313" key="2">
    <source>
        <dbReference type="EMBL" id="VAW52972.1"/>
    </source>
</evidence>
<gene>
    <name evidence="2" type="ORF">MNBD_GAMMA05-1901</name>
</gene>
<organism evidence="2">
    <name type="scientific">hydrothermal vent metagenome</name>
    <dbReference type="NCBI Taxonomy" id="652676"/>
    <lineage>
        <taxon>unclassified sequences</taxon>
        <taxon>metagenomes</taxon>
        <taxon>ecological metagenomes</taxon>
    </lineage>
</organism>
<name>A0A3B0WPH3_9ZZZZ</name>
<evidence type="ECO:0000256" key="1">
    <source>
        <dbReference type="SAM" id="MobiDB-lite"/>
    </source>
</evidence>